<keyword evidence="7 8" id="KW-0349">Heme</keyword>
<evidence type="ECO:0000256" key="7">
    <source>
        <dbReference type="PIRSR" id="PIRSR602401-1"/>
    </source>
</evidence>
<dbReference type="PANTHER" id="PTHR24300:SF375">
    <property type="entry name" value="CYTOCHROME P450 FAMILY"/>
    <property type="match status" value="1"/>
</dbReference>
<evidence type="ECO:0000256" key="9">
    <source>
        <dbReference type="SAM" id="Phobius"/>
    </source>
</evidence>
<dbReference type="SUPFAM" id="SSF48264">
    <property type="entry name" value="Cytochrome P450"/>
    <property type="match status" value="1"/>
</dbReference>
<dbReference type="Gene3D" id="1.10.630.10">
    <property type="entry name" value="Cytochrome P450"/>
    <property type="match status" value="1"/>
</dbReference>
<feature type="binding site" description="axial binding residue" evidence="7">
    <location>
        <position position="440"/>
    </location>
    <ligand>
        <name>heme</name>
        <dbReference type="ChEBI" id="CHEBI:30413"/>
    </ligand>
    <ligandPart>
        <name>Fe</name>
        <dbReference type="ChEBI" id="CHEBI:18248"/>
    </ligandPart>
</feature>
<dbReference type="PRINTS" id="PR00463">
    <property type="entry name" value="EP450I"/>
</dbReference>
<dbReference type="GO" id="GO:0006805">
    <property type="term" value="P:xenobiotic metabolic process"/>
    <property type="evidence" value="ECO:0007669"/>
    <property type="project" value="TreeGrafter"/>
</dbReference>
<keyword evidence="11" id="KW-1185">Reference proteome</keyword>
<keyword evidence="9" id="KW-0472">Membrane</keyword>
<dbReference type="InterPro" id="IPR036396">
    <property type="entry name" value="Cyt_P450_sf"/>
</dbReference>
<gene>
    <name evidence="10" type="ORF">MCOR_10480</name>
</gene>
<comment type="similarity">
    <text evidence="2 8">Belongs to the cytochrome P450 family.</text>
</comment>
<evidence type="ECO:0000256" key="3">
    <source>
        <dbReference type="ARBA" id="ARBA00022723"/>
    </source>
</evidence>
<dbReference type="InterPro" id="IPR050182">
    <property type="entry name" value="Cytochrome_P450_fam2"/>
</dbReference>
<evidence type="ECO:0000256" key="5">
    <source>
        <dbReference type="ARBA" id="ARBA00023004"/>
    </source>
</evidence>
<dbReference type="PROSITE" id="PS00086">
    <property type="entry name" value="CYTOCHROME_P450"/>
    <property type="match status" value="1"/>
</dbReference>
<feature type="transmembrane region" description="Helical" evidence="9">
    <location>
        <begin position="6"/>
        <end position="26"/>
    </location>
</feature>
<dbReference type="PRINTS" id="PR00385">
    <property type="entry name" value="P450"/>
</dbReference>
<keyword evidence="5 7" id="KW-0408">Iron</keyword>
<evidence type="ECO:0000256" key="8">
    <source>
        <dbReference type="RuleBase" id="RU000461"/>
    </source>
</evidence>
<comment type="cofactor">
    <cofactor evidence="1 7">
        <name>heme</name>
        <dbReference type="ChEBI" id="CHEBI:30413"/>
    </cofactor>
</comment>
<sequence>MVYLPDVSVLGVLIAISACLFAWLWIRSRRPKDFPPGPTPLPFIGNLNQFSGDPNILNVFRKLRIQYGNMFTMSLGSFWVIVVNGADNIKDLLLSKGDFVSDRPPLFINTLIDNPGVSLANGSSWKQQRIFALSKLRDFGFGKRSYEPKIVEEIEIFLKYIEDFNGKPFEFFETVNISVSNNIMSIVVGHRFDYNDPRFKYFIGLQQETFKDAAFSGPVNFIPLLAKIPGDAFRVKQIAKNVGKNVQLFKDEVQEHKATYDENDIRDFSDAFLKEIALHKHEKDTIFTENQLVWLIGDFFATGTETVSTAIKWAVMFLLNNFNVQCKMRKEIEQVVGNSRLPQLSDKTDMPYCDAVVYEVLRLGNIVPFGSPYYAKDDFSFKGYRFPKNSIIMASLDSILINEDDFQNCNEFLPERFIDAEGRLVGVEKVMAFSLGQRRCLGESLARMELFLYLTGLVQRFDLLPPVGENPPVIEGLVGILHSPVPYTFRAVARNM</sequence>
<dbReference type="OrthoDB" id="6081913at2759"/>
<protein>
    <submittedName>
        <fullName evidence="10">CYP2J</fullName>
        <ecNumber evidence="10">1.14.14.1</ecNumber>
        <ecNumber evidence="10">1.14.14.73</ecNumber>
        <ecNumber evidence="10">1.14.14.74</ecNumber>
        <ecNumber evidence="10">1.14.14.75</ecNumber>
    </submittedName>
</protein>
<keyword evidence="9" id="KW-0812">Transmembrane</keyword>
<reference evidence="10 11" key="1">
    <citation type="submission" date="2020-06" db="EMBL/GenBank/DDBJ databases">
        <authorList>
            <person name="Li R."/>
            <person name="Bekaert M."/>
        </authorList>
    </citation>
    <scope>NUCLEOTIDE SEQUENCE [LARGE SCALE GENOMIC DNA]</scope>
    <source>
        <strain evidence="11">wild</strain>
    </source>
</reference>
<evidence type="ECO:0000313" key="10">
    <source>
        <dbReference type="EMBL" id="CAC5372354.1"/>
    </source>
</evidence>
<dbReference type="GO" id="GO:0005737">
    <property type="term" value="C:cytoplasm"/>
    <property type="evidence" value="ECO:0007669"/>
    <property type="project" value="TreeGrafter"/>
</dbReference>
<dbReference type="EC" id="1.14.14.1" evidence="10"/>
<dbReference type="GO" id="GO:0016712">
    <property type="term" value="F:oxidoreductase activity, acting on paired donors, with incorporation or reduction of molecular oxygen, reduced flavin or flavoprotein as one donor, and incorporation of one atom of oxygen"/>
    <property type="evidence" value="ECO:0007669"/>
    <property type="project" value="UniProtKB-EC"/>
</dbReference>
<dbReference type="InterPro" id="IPR001128">
    <property type="entry name" value="Cyt_P450"/>
</dbReference>
<dbReference type="GO" id="GO:0020037">
    <property type="term" value="F:heme binding"/>
    <property type="evidence" value="ECO:0007669"/>
    <property type="project" value="InterPro"/>
</dbReference>
<dbReference type="PANTHER" id="PTHR24300">
    <property type="entry name" value="CYTOCHROME P450 508A4-RELATED"/>
    <property type="match status" value="1"/>
</dbReference>
<dbReference type="GO" id="GO:0006082">
    <property type="term" value="P:organic acid metabolic process"/>
    <property type="evidence" value="ECO:0007669"/>
    <property type="project" value="TreeGrafter"/>
</dbReference>
<dbReference type="GO" id="GO:0005506">
    <property type="term" value="F:iron ion binding"/>
    <property type="evidence" value="ECO:0007669"/>
    <property type="project" value="InterPro"/>
</dbReference>
<keyword evidence="9" id="KW-1133">Transmembrane helix</keyword>
<evidence type="ECO:0000256" key="1">
    <source>
        <dbReference type="ARBA" id="ARBA00001971"/>
    </source>
</evidence>
<dbReference type="EC" id="1.14.14.74" evidence="10"/>
<keyword evidence="4 8" id="KW-0560">Oxidoreductase</keyword>
<keyword evidence="6 8" id="KW-0503">Monooxygenase</keyword>
<organism evidence="10 11">
    <name type="scientific">Mytilus coruscus</name>
    <name type="common">Sea mussel</name>
    <dbReference type="NCBI Taxonomy" id="42192"/>
    <lineage>
        <taxon>Eukaryota</taxon>
        <taxon>Metazoa</taxon>
        <taxon>Spiralia</taxon>
        <taxon>Lophotrochozoa</taxon>
        <taxon>Mollusca</taxon>
        <taxon>Bivalvia</taxon>
        <taxon>Autobranchia</taxon>
        <taxon>Pteriomorphia</taxon>
        <taxon>Mytilida</taxon>
        <taxon>Mytiloidea</taxon>
        <taxon>Mytilidae</taxon>
        <taxon>Mytilinae</taxon>
        <taxon>Mytilus</taxon>
    </lineage>
</organism>
<proteinExistence type="inferred from homology"/>
<dbReference type="AlphaFoldDB" id="A0A6J8AQU6"/>
<dbReference type="EC" id="1.14.14.75" evidence="10"/>
<evidence type="ECO:0000256" key="2">
    <source>
        <dbReference type="ARBA" id="ARBA00010617"/>
    </source>
</evidence>
<dbReference type="InterPro" id="IPR002401">
    <property type="entry name" value="Cyt_P450_E_grp-I"/>
</dbReference>
<dbReference type="InterPro" id="IPR017972">
    <property type="entry name" value="Cyt_P450_CS"/>
</dbReference>
<dbReference type="Proteomes" id="UP000507470">
    <property type="component" value="Unassembled WGS sequence"/>
</dbReference>
<evidence type="ECO:0000256" key="6">
    <source>
        <dbReference type="ARBA" id="ARBA00023033"/>
    </source>
</evidence>
<evidence type="ECO:0000256" key="4">
    <source>
        <dbReference type="ARBA" id="ARBA00023002"/>
    </source>
</evidence>
<name>A0A6J8AQU6_MYTCO</name>
<evidence type="ECO:0000313" key="11">
    <source>
        <dbReference type="Proteomes" id="UP000507470"/>
    </source>
</evidence>
<accession>A0A6J8AQU6</accession>
<dbReference type="Pfam" id="PF00067">
    <property type="entry name" value="p450"/>
    <property type="match status" value="1"/>
</dbReference>
<keyword evidence="3 7" id="KW-0479">Metal-binding</keyword>
<dbReference type="FunFam" id="1.10.630.10:FF:000036">
    <property type="entry name" value="CYtochrome P450 family"/>
    <property type="match status" value="1"/>
</dbReference>
<dbReference type="EC" id="1.14.14.73" evidence="10"/>
<dbReference type="EMBL" id="CACVKT020001843">
    <property type="protein sequence ID" value="CAC5372354.1"/>
    <property type="molecule type" value="Genomic_DNA"/>
</dbReference>